<protein>
    <submittedName>
        <fullName evidence="1">Uncharacterized protein</fullName>
    </submittedName>
</protein>
<evidence type="ECO:0000313" key="1">
    <source>
        <dbReference type="EMBL" id="CAL8143676.1"/>
    </source>
</evidence>
<accession>A0ABP1S5H1</accession>
<proteinExistence type="predicted"/>
<comment type="caution">
    <text evidence="1">The sequence shown here is derived from an EMBL/GenBank/DDBJ whole genome shotgun (WGS) entry which is preliminary data.</text>
</comment>
<name>A0ABP1S5H1_9HEXA</name>
<gene>
    <name evidence="1" type="ORF">ODALV1_LOCUS29804</name>
</gene>
<evidence type="ECO:0000313" key="2">
    <source>
        <dbReference type="Proteomes" id="UP001642540"/>
    </source>
</evidence>
<reference evidence="1 2" key="1">
    <citation type="submission" date="2024-08" db="EMBL/GenBank/DDBJ databases">
        <authorList>
            <person name="Cucini C."/>
            <person name="Frati F."/>
        </authorList>
    </citation>
    <scope>NUCLEOTIDE SEQUENCE [LARGE SCALE GENOMIC DNA]</scope>
</reference>
<sequence>MCELCCVVFNSSLALTECIQNENDLPSSPKNGWTVRLVLLMMMREEDIGVHVCIPSYQSHTQSRGVFPIDTEKGKRDEKNTTSRKTYTSSSSFKYMKISATAVEICFYCIKLHYILHYKPYGRSVSVLNVYYVHYILYEMNTVDRLEVGRRAK</sequence>
<dbReference type="EMBL" id="CAXLJM020000160">
    <property type="protein sequence ID" value="CAL8143676.1"/>
    <property type="molecule type" value="Genomic_DNA"/>
</dbReference>
<organism evidence="1 2">
    <name type="scientific">Orchesella dallaii</name>
    <dbReference type="NCBI Taxonomy" id="48710"/>
    <lineage>
        <taxon>Eukaryota</taxon>
        <taxon>Metazoa</taxon>
        <taxon>Ecdysozoa</taxon>
        <taxon>Arthropoda</taxon>
        <taxon>Hexapoda</taxon>
        <taxon>Collembola</taxon>
        <taxon>Entomobryomorpha</taxon>
        <taxon>Entomobryoidea</taxon>
        <taxon>Orchesellidae</taxon>
        <taxon>Orchesellinae</taxon>
        <taxon>Orchesella</taxon>
    </lineage>
</organism>
<keyword evidence="2" id="KW-1185">Reference proteome</keyword>
<dbReference type="Proteomes" id="UP001642540">
    <property type="component" value="Unassembled WGS sequence"/>
</dbReference>